<dbReference type="InParanoid" id="A0A0C3KGY1"/>
<reference evidence="1 2" key="1">
    <citation type="submission" date="2014-04" db="EMBL/GenBank/DDBJ databases">
        <authorList>
            <consortium name="DOE Joint Genome Institute"/>
            <person name="Kuo A."/>
            <person name="Kohler A."/>
            <person name="Costa M.D."/>
            <person name="Nagy L.G."/>
            <person name="Floudas D."/>
            <person name="Copeland A."/>
            <person name="Barry K.W."/>
            <person name="Cichocki N."/>
            <person name="Veneault-Fourrey C."/>
            <person name="LaButti K."/>
            <person name="Lindquist E.A."/>
            <person name="Lipzen A."/>
            <person name="Lundell T."/>
            <person name="Morin E."/>
            <person name="Murat C."/>
            <person name="Sun H."/>
            <person name="Tunlid A."/>
            <person name="Henrissat B."/>
            <person name="Grigoriev I.V."/>
            <person name="Hibbett D.S."/>
            <person name="Martin F."/>
            <person name="Nordberg H.P."/>
            <person name="Cantor M.N."/>
            <person name="Hua S.X."/>
        </authorList>
    </citation>
    <scope>NUCLEOTIDE SEQUENCE [LARGE SCALE GENOMIC DNA]</scope>
    <source>
        <strain evidence="1 2">Marx 270</strain>
    </source>
</reference>
<dbReference type="HOGENOM" id="CLU_2606956_0_0_1"/>
<keyword evidence="2" id="KW-1185">Reference proteome</keyword>
<evidence type="ECO:0000313" key="2">
    <source>
        <dbReference type="Proteomes" id="UP000054217"/>
    </source>
</evidence>
<reference evidence="2" key="2">
    <citation type="submission" date="2015-01" db="EMBL/GenBank/DDBJ databases">
        <title>Evolutionary Origins and Diversification of the Mycorrhizal Mutualists.</title>
        <authorList>
            <consortium name="DOE Joint Genome Institute"/>
            <consortium name="Mycorrhizal Genomics Consortium"/>
            <person name="Kohler A."/>
            <person name="Kuo A."/>
            <person name="Nagy L.G."/>
            <person name="Floudas D."/>
            <person name="Copeland A."/>
            <person name="Barry K.W."/>
            <person name="Cichocki N."/>
            <person name="Veneault-Fourrey C."/>
            <person name="LaButti K."/>
            <person name="Lindquist E.A."/>
            <person name="Lipzen A."/>
            <person name="Lundell T."/>
            <person name="Morin E."/>
            <person name="Murat C."/>
            <person name="Riley R."/>
            <person name="Ohm R."/>
            <person name="Sun H."/>
            <person name="Tunlid A."/>
            <person name="Henrissat B."/>
            <person name="Grigoriev I.V."/>
            <person name="Hibbett D.S."/>
            <person name="Martin F."/>
        </authorList>
    </citation>
    <scope>NUCLEOTIDE SEQUENCE [LARGE SCALE GENOMIC DNA]</scope>
    <source>
        <strain evidence="2">Marx 270</strain>
    </source>
</reference>
<accession>A0A0C3KGY1</accession>
<sequence>MMRMSAYRKFLEHKVAGVIGIPMATPLTYSHSILTRIHAPITTADHPKMRRMSACRNLLDLEGTQTLEFENMVELEVRD</sequence>
<protein>
    <submittedName>
        <fullName evidence="1">Uncharacterized protein</fullName>
    </submittedName>
</protein>
<organism evidence="1 2">
    <name type="scientific">Pisolithus tinctorius Marx 270</name>
    <dbReference type="NCBI Taxonomy" id="870435"/>
    <lineage>
        <taxon>Eukaryota</taxon>
        <taxon>Fungi</taxon>
        <taxon>Dikarya</taxon>
        <taxon>Basidiomycota</taxon>
        <taxon>Agaricomycotina</taxon>
        <taxon>Agaricomycetes</taxon>
        <taxon>Agaricomycetidae</taxon>
        <taxon>Boletales</taxon>
        <taxon>Sclerodermatineae</taxon>
        <taxon>Pisolithaceae</taxon>
        <taxon>Pisolithus</taxon>
    </lineage>
</organism>
<dbReference type="Proteomes" id="UP000054217">
    <property type="component" value="Unassembled WGS sequence"/>
</dbReference>
<name>A0A0C3KGY1_PISTI</name>
<proteinExistence type="predicted"/>
<evidence type="ECO:0000313" key="1">
    <source>
        <dbReference type="EMBL" id="KIO08827.1"/>
    </source>
</evidence>
<gene>
    <name evidence="1" type="ORF">M404DRAFT_327814</name>
</gene>
<dbReference type="EMBL" id="KN831956">
    <property type="protein sequence ID" value="KIO08827.1"/>
    <property type="molecule type" value="Genomic_DNA"/>
</dbReference>
<dbReference type="AlphaFoldDB" id="A0A0C3KGY1"/>